<comment type="caution">
    <text evidence="1">The sequence shown here is derived from an EMBL/GenBank/DDBJ whole genome shotgun (WGS) entry which is preliminary data.</text>
</comment>
<organism evidence="1 2">
    <name type="scientific">Kitasatospora paranensis</name>
    <dbReference type="NCBI Taxonomy" id="258053"/>
    <lineage>
        <taxon>Bacteria</taxon>
        <taxon>Bacillati</taxon>
        <taxon>Actinomycetota</taxon>
        <taxon>Actinomycetes</taxon>
        <taxon>Kitasatosporales</taxon>
        <taxon>Streptomycetaceae</taxon>
        <taxon>Kitasatospora</taxon>
    </lineage>
</organism>
<dbReference type="RefSeq" id="WP_345707203.1">
    <property type="nucleotide sequence ID" value="NZ_BAABKV010000001.1"/>
</dbReference>
<dbReference type="EMBL" id="JBHTAJ010000017">
    <property type="protein sequence ID" value="MFC7180203.1"/>
    <property type="molecule type" value="Genomic_DNA"/>
</dbReference>
<sequence>MARLIVIVPLLLLVGARLFTWWAKARTARLQAAAIAARPAPGPSVVPSEHGLLPAARLVVQDARHLPGTAEALAAARAGDWRPVADHLKAVGTTSDLLWYRMRPFSDLAAEDDIWLQAWRRERPEDPQAALLHAEALVMIAWTVRSGKRAQHVTREQADGFHRVLGEAEAAAREAAALADPGDPNALVALARIARGLNWDNERFRALWADIVARDPHHTGAHLQALQYWCAKWHGSHELMHAFADTAASTAPAGSLLTALRLEAYWEQYAGTPQAPQGYLRPELGAALDAVLADLAAAPADHHRLADARGWAALLLHRHKRHVEAVEQFRALGETVPLPWSQFENPVAAFTGDRAAAVLAAVRTTTPTAAPTVGPAVGTA</sequence>
<protein>
    <recommendedName>
        <fullName evidence="3">DUF4034 domain-containing protein</fullName>
    </recommendedName>
</protein>
<gene>
    <name evidence="1" type="ORF">ACFQMG_11625</name>
</gene>
<proteinExistence type="predicted"/>
<dbReference type="Proteomes" id="UP001596435">
    <property type="component" value="Unassembled WGS sequence"/>
</dbReference>
<accession>A0ABW2FZ26</accession>
<reference evidence="2" key="1">
    <citation type="journal article" date="2019" name="Int. J. Syst. Evol. Microbiol.">
        <title>The Global Catalogue of Microorganisms (GCM) 10K type strain sequencing project: providing services to taxonomists for standard genome sequencing and annotation.</title>
        <authorList>
            <consortium name="The Broad Institute Genomics Platform"/>
            <consortium name="The Broad Institute Genome Sequencing Center for Infectious Disease"/>
            <person name="Wu L."/>
            <person name="Ma J."/>
        </authorList>
    </citation>
    <scope>NUCLEOTIDE SEQUENCE [LARGE SCALE GENOMIC DNA]</scope>
    <source>
        <strain evidence="2">CGMCC 1.12859</strain>
    </source>
</reference>
<evidence type="ECO:0000313" key="1">
    <source>
        <dbReference type="EMBL" id="MFC7180203.1"/>
    </source>
</evidence>
<name>A0ABW2FZ26_9ACTN</name>
<evidence type="ECO:0008006" key="3">
    <source>
        <dbReference type="Google" id="ProtNLM"/>
    </source>
</evidence>
<keyword evidence="2" id="KW-1185">Reference proteome</keyword>
<evidence type="ECO:0000313" key="2">
    <source>
        <dbReference type="Proteomes" id="UP001596435"/>
    </source>
</evidence>